<dbReference type="OrthoDB" id="1932312at2759"/>
<organism evidence="4 5">
    <name type="scientific">Aphidius gifuensis</name>
    <name type="common">Parasitoid wasp</name>
    <dbReference type="NCBI Taxonomy" id="684658"/>
    <lineage>
        <taxon>Eukaryota</taxon>
        <taxon>Metazoa</taxon>
        <taxon>Ecdysozoa</taxon>
        <taxon>Arthropoda</taxon>
        <taxon>Hexapoda</taxon>
        <taxon>Insecta</taxon>
        <taxon>Pterygota</taxon>
        <taxon>Neoptera</taxon>
        <taxon>Endopterygota</taxon>
        <taxon>Hymenoptera</taxon>
        <taxon>Apocrita</taxon>
        <taxon>Ichneumonoidea</taxon>
        <taxon>Braconidae</taxon>
        <taxon>Aphidiinae</taxon>
        <taxon>Aphidius</taxon>
    </lineage>
</organism>
<gene>
    <name evidence="4" type="ORF">HCN44_006968</name>
</gene>
<dbReference type="GO" id="GO:1990841">
    <property type="term" value="F:promoter-specific chromatin binding"/>
    <property type="evidence" value="ECO:0007669"/>
    <property type="project" value="TreeGrafter"/>
</dbReference>
<keyword evidence="2" id="KW-0677">Repeat</keyword>
<comment type="caution">
    <text evidence="4">The sequence shown here is derived from an EMBL/GenBank/DDBJ whole genome shotgun (WGS) entry which is preliminary data.</text>
</comment>
<sequence>MNTFQEEEKIMWHQQVLTLDVKYNSHRFKNNQSIGMLYIRRRNKILHDYEKLNNYNIRLLYVKIRTELLRKRYGCINSDSTTTIDPTTTTINNINAKPKINKKTTAECFAFAGVHHVFDQHKSSITCLKFANNDKSKLCCSSFDGTITICDVKNKPPIIIANLSGHKKGVTSIDWSISNDLIVSSSLDTTIRLWSINNYNKPICLRVVTDKFRCEILCCAFVPTNNNFVITGNSHGLLEILNISTGIYPRGGTVKIGGKILALACEESGGNLVWAGNDRGIITSLKLDVGSGGLSKLRRIDGIGGTAAITSLTWRAWLSRQSPSPTLLVSSACNTVSLYRVIDSQGSLGICRKYPIKHRQYLIRSTFCPQMSACLIASGSEDGSIHLLDTSREGQAAQVNRLQGHSAPILALAFNYDESHLATGDHDGLVIIWRN</sequence>
<reference evidence="4 5" key="1">
    <citation type="submission" date="2020-08" db="EMBL/GenBank/DDBJ databases">
        <title>Aphidius gifuensis genome sequencing and assembly.</title>
        <authorList>
            <person name="Du Z."/>
        </authorList>
    </citation>
    <scope>NUCLEOTIDE SEQUENCE [LARGE SCALE GENOMIC DNA]</scope>
    <source>
        <strain evidence="4">YNYX2018</strain>
        <tissue evidence="4">Adults</tissue>
    </source>
</reference>
<dbReference type="PROSITE" id="PS50294">
    <property type="entry name" value="WD_REPEATS_REGION"/>
    <property type="match status" value="2"/>
</dbReference>
<dbReference type="InterPro" id="IPR036322">
    <property type="entry name" value="WD40_repeat_dom_sf"/>
</dbReference>
<accession>A0A834XZR3</accession>
<feature type="repeat" description="WD" evidence="3">
    <location>
        <begin position="402"/>
        <end position="435"/>
    </location>
</feature>
<evidence type="ECO:0000313" key="5">
    <source>
        <dbReference type="Proteomes" id="UP000639338"/>
    </source>
</evidence>
<dbReference type="PROSITE" id="PS50082">
    <property type="entry name" value="WD_REPEATS_2"/>
    <property type="match status" value="2"/>
</dbReference>
<proteinExistence type="predicted"/>
<dbReference type="EMBL" id="JACMRX010000002">
    <property type="protein sequence ID" value="KAF7995861.1"/>
    <property type="molecule type" value="Genomic_DNA"/>
</dbReference>
<dbReference type="Gene3D" id="2.130.10.10">
    <property type="entry name" value="YVTN repeat-like/Quinoprotein amine dehydrogenase"/>
    <property type="match status" value="2"/>
</dbReference>
<evidence type="ECO:0000313" key="4">
    <source>
        <dbReference type="EMBL" id="KAF7995861.1"/>
    </source>
</evidence>
<dbReference type="InterPro" id="IPR051350">
    <property type="entry name" value="WD_repeat-ST_regulator"/>
</dbReference>
<evidence type="ECO:0000256" key="3">
    <source>
        <dbReference type="PROSITE-ProRule" id="PRU00221"/>
    </source>
</evidence>
<dbReference type="SUPFAM" id="SSF50978">
    <property type="entry name" value="WD40 repeat-like"/>
    <property type="match status" value="1"/>
</dbReference>
<feature type="repeat" description="WD" evidence="3">
    <location>
        <begin position="163"/>
        <end position="198"/>
    </location>
</feature>
<evidence type="ECO:0000256" key="1">
    <source>
        <dbReference type="ARBA" id="ARBA00022574"/>
    </source>
</evidence>
<dbReference type="AlphaFoldDB" id="A0A834XZR3"/>
<evidence type="ECO:0008006" key="6">
    <source>
        <dbReference type="Google" id="ProtNLM"/>
    </source>
</evidence>
<keyword evidence="5" id="KW-1185">Reference proteome</keyword>
<dbReference type="PANTHER" id="PTHR22838:SF4">
    <property type="entry name" value="WD REPEAT-CONTAINING PROTEIN 13"/>
    <property type="match status" value="1"/>
</dbReference>
<dbReference type="SMART" id="SM00320">
    <property type="entry name" value="WD40"/>
    <property type="match status" value="6"/>
</dbReference>
<protein>
    <recommendedName>
        <fullName evidence="6">WD repeat-containing protein 13</fullName>
    </recommendedName>
</protein>
<dbReference type="GO" id="GO:0005634">
    <property type="term" value="C:nucleus"/>
    <property type="evidence" value="ECO:0007669"/>
    <property type="project" value="TreeGrafter"/>
</dbReference>
<dbReference type="InterPro" id="IPR015943">
    <property type="entry name" value="WD40/YVTN_repeat-like_dom_sf"/>
</dbReference>
<name>A0A834XZR3_APHGI</name>
<keyword evidence="1 3" id="KW-0853">WD repeat</keyword>
<dbReference type="Pfam" id="PF00400">
    <property type="entry name" value="WD40"/>
    <property type="match status" value="3"/>
</dbReference>
<evidence type="ECO:0000256" key="2">
    <source>
        <dbReference type="ARBA" id="ARBA00022737"/>
    </source>
</evidence>
<dbReference type="InterPro" id="IPR001680">
    <property type="entry name" value="WD40_rpt"/>
</dbReference>
<dbReference type="Proteomes" id="UP000639338">
    <property type="component" value="Unassembled WGS sequence"/>
</dbReference>
<dbReference type="PANTHER" id="PTHR22838">
    <property type="entry name" value="WD REPEAT PROTEIN 26-RELATED"/>
    <property type="match status" value="1"/>
</dbReference>